<dbReference type="KEGG" id="pgri:PgNI_11202"/>
<reference evidence="3" key="2">
    <citation type="submission" date="2019-10" db="EMBL/GenBank/DDBJ databases">
        <authorList>
            <consortium name="NCBI Genome Project"/>
        </authorList>
    </citation>
    <scope>NUCLEOTIDE SEQUENCE</scope>
    <source>
        <strain evidence="3">NI907</strain>
    </source>
</reference>
<evidence type="ECO:0000256" key="1">
    <source>
        <dbReference type="SAM" id="MobiDB-lite"/>
    </source>
</evidence>
<accession>A0A6P8APQ1</accession>
<dbReference type="GeneID" id="41966079"/>
<gene>
    <name evidence="3" type="ORF">PgNI_11202</name>
</gene>
<sequence length="106" mass="11443">MPGSCAKHGNFSGNSCTFCVVIDKPIKKSGSTKHRRDVRGGDSSSIMSQGGWCAVHQLTYSGKCCTFCINATYSPEDLNLPNPEVALAAVKQQDHLEGLRHPSMMN</sequence>
<feature type="region of interest" description="Disordered" evidence="1">
    <location>
        <begin position="28"/>
        <end position="47"/>
    </location>
</feature>
<dbReference type="OrthoDB" id="10397927at2759"/>
<evidence type="ECO:0000313" key="2">
    <source>
        <dbReference type="Proteomes" id="UP000515153"/>
    </source>
</evidence>
<proteinExistence type="predicted"/>
<dbReference type="Proteomes" id="UP000515153">
    <property type="component" value="Chromosome VI"/>
</dbReference>
<dbReference type="AlphaFoldDB" id="A0A6P8APQ1"/>
<protein>
    <submittedName>
        <fullName evidence="3">Uncharacterized protein</fullName>
    </submittedName>
</protein>
<organism evidence="2 3">
    <name type="scientific">Pyricularia grisea</name>
    <name type="common">Crabgrass-specific blast fungus</name>
    <name type="synonym">Magnaporthe grisea</name>
    <dbReference type="NCBI Taxonomy" id="148305"/>
    <lineage>
        <taxon>Eukaryota</taxon>
        <taxon>Fungi</taxon>
        <taxon>Dikarya</taxon>
        <taxon>Ascomycota</taxon>
        <taxon>Pezizomycotina</taxon>
        <taxon>Sordariomycetes</taxon>
        <taxon>Sordariomycetidae</taxon>
        <taxon>Magnaporthales</taxon>
        <taxon>Pyriculariaceae</taxon>
        <taxon>Pyricularia</taxon>
    </lineage>
</organism>
<dbReference type="RefSeq" id="XP_030976869.1">
    <property type="nucleotide sequence ID" value="XM_031131174.1"/>
</dbReference>
<evidence type="ECO:0000313" key="3">
    <source>
        <dbReference type="RefSeq" id="XP_030976869.1"/>
    </source>
</evidence>
<reference evidence="2 3" key="1">
    <citation type="journal article" date="2019" name="Mol. Biol. Evol.">
        <title>Blast fungal genomes show frequent chromosomal changes, gene gains and losses, and effector gene turnover.</title>
        <authorList>
            <person name="Gomez Luciano L.B."/>
            <person name="Jason Tsai I."/>
            <person name="Chuma I."/>
            <person name="Tosa Y."/>
            <person name="Chen Y.H."/>
            <person name="Li J.Y."/>
            <person name="Li M.Y."/>
            <person name="Jade Lu M.Y."/>
            <person name="Nakayashiki H."/>
            <person name="Li W.H."/>
        </authorList>
    </citation>
    <scope>NUCLEOTIDE SEQUENCE [LARGE SCALE GENOMIC DNA]</scope>
    <source>
        <strain evidence="2 3">NI907</strain>
    </source>
</reference>
<name>A0A6P8APQ1_PYRGI</name>
<reference evidence="3" key="3">
    <citation type="submission" date="2025-08" db="UniProtKB">
        <authorList>
            <consortium name="RefSeq"/>
        </authorList>
    </citation>
    <scope>IDENTIFICATION</scope>
    <source>
        <strain evidence="3">NI907</strain>
    </source>
</reference>
<keyword evidence="2" id="KW-1185">Reference proteome</keyword>